<evidence type="ECO:0000313" key="1">
    <source>
        <dbReference type="EMBL" id="KAL0564539.1"/>
    </source>
</evidence>
<keyword evidence="2" id="KW-1185">Reference proteome</keyword>
<feature type="non-terminal residue" evidence="1">
    <location>
        <position position="87"/>
    </location>
</feature>
<proteinExistence type="predicted"/>
<evidence type="ECO:0000313" key="2">
    <source>
        <dbReference type="Proteomes" id="UP001465976"/>
    </source>
</evidence>
<protein>
    <submittedName>
        <fullName evidence="1">Uncharacterized protein</fullName>
    </submittedName>
</protein>
<accession>A0ABR3ENR8</accession>
<name>A0ABR3ENR8_9AGAR</name>
<reference evidence="1 2" key="1">
    <citation type="submission" date="2024-02" db="EMBL/GenBank/DDBJ databases">
        <title>A draft genome for the cacao thread blight pathogen Marasmius crinis-equi.</title>
        <authorList>
            <person name="Cohen S.P."/>
            <person name="Baruah I.K."/>
            <person name="Amoako-Attah I."/>
            <person name="Bukari Y."/>
            <person name="Meinhardt L.W."/>
            <person name="Bailey B.A."/>
        </authorList>
    </citation>
    <scope>NUCLEOTIDE SEQUENCE [LARGE SCALE GENOMIC DNA]</scope>
    <source>
        <strain evidence="1 2">GH-76</strain>
    </source>
</reference>
<comment type="caution">
    <text evidence="1">The sequence shown here is derived from an EMBL/GenBank/DDBJ whole genome shotgun (WGS) entry which is preliminary data.</text>
</comment>
<sequence>MMLKVLFPLPDVGVNKPVLRKREVGRFIPPAGDEHGAGLVLTAEEIKDQMRSTGMWIVVGKDLGVLGRLVGRGMHGGQGRKRERFQA</sequence>
<dbReference type="Proteomes" id="UP001465976">
    <property type="component" value="Unassembled WGS sequence"/>
</dbReference>
<gene>
    <name evidence="1" type="ORF">V5O48_017506</name>
</gene>
<dbReference type="EMBL" id="JBAHYK010002718">
    <property type="protein sequence ID" value="KAL0564539.1"/>
    <property type="molecule type" value="Genomic_DNA"/>
</dbReference>
<organism evidence="1 2">
    <name type="scientific">Marasmius crinis-equi</name>
    <dbReference type="NCBI Taxonomy" id="585013"/>
    <lineage>
        <taxon>Eukaryota</taxon>
        <taxon>Fungi</taxon>
        <taxon>Dikarya</taxon>
        <taxon>Basidiomycota</taxon>
        <taxon>Agaricomycotina</taxon>
        <taxon>Agaricomycetes</taxon>
        <taxon>Agaricomycetidae</taxon>
        <taxon>Agaricales</taxon>
        <taxon>Marasmiineae</taxon>
        <taxon>Marasmiaceae</taxon>
        <taxon>Marasmius</taxon>
    </lineage>
</organism>